<dbReference type="InterPro" id="IPR000626">
    <property type="entry name" value="Ubiquitin-like_dom"/>
</dbReference>
<keyword evidence="4" id="KW-1185">Reference proteome</keyword>
<dbReference type="InterPro" id="IPR022617">
    <property type="entry name" value="Rad60/SUMO-like_dom"/>
</dbReference>
<evidence type="ECO:0000313" key="3">
    <source>
        <dbReference type="EMBL" id="RKP11994.1"/>
    </source>
</evidence>
<evidence type="ECO:0000256" key="1">
    <source>
        <dbReference type="SAM" id="MobiDB-lite"/>
    </source>
</evidence>
<dbReference type="SUPFAM" id="SSF54236">
    <property type="entry name" value="Ubiquitin-like"/>
    <property type="match status" value="1"/>
</dbReference>
<dbReference type="Proteomes" id="UP000267251">
    <property type="component" value="Unassembled WGS sequence"/>
</dbReference>
<name>A0A4P9Y030_9FUNG</name>
<dbReference type="PROSITE" id="PS50053">
    <property type="entry name" value="UBIQUITIN_2"/>
    <property type="match status" value="1"/>
</dbReference>
<gene>
    <name evidence="3" type="ORF">BJ684DRAFT_17477</name>
</gene>
<dbReference type="OrthoDB" id="3365399at2759"/>
<accession>A0A4P9Y030</accession>
<reference evidence="4" key="1">
    <citation type="journal article" date="2018" name="Nat. Microbiol.">
        <title>Leveraging single-cell genomics to expand the fungal tree of life.</title>
        <authorList>
            <person name="Ahrendt S.R."/>
            <person name="Quandt C.A."/>
            <person name="Ciobanu D."/>
            <person name="Clum A."/>
            <person name="Salamov A."/>
            <person name="Andreopoulos B."/>
            <person name="Cheng J.F."/>
            <person name="Woyke T."/>
            <person name="Pelin A."/>
            <person name="Henrissat B."/>
            <person name="Reynolds N.K."/>
            <person name="Benny G.L."/>
            <person name="Smith M.E."/>
            <person name="James T.Y."/>
            <person name="Grigoriev I.V."/>
        </authorList>
    </citation>
    <scope>NUCLEOTIDE SEQUENCE [LARGE SCALE GENOMIC DNA]</scope>
</reference>
<feature type="compositionally biased region" description="Basic and acidic residues" evidence="1">
    <location>
        <begin position="28"/>
        <end position="37"/>
    </location>
</feature>
<organism evidence="3 4">
    <name type="scientific">Piptocephalis cylindrospora</name>
    <dbReference type="NCBI Taxonomy" id="1907219"/>
    <lineage>
        <taxon>Eukaryota</taxon>
        <taxon>Fungi</taxon>
        <taxon>Fungi incertae sedis</taxon>
        <taxon>Zoopagomycota</taxon>
        <taxon>Zoopagomycotina</taxon>
        <taxon>Zoopagomycetes</taxon>
        <taxon>Zoopagales</taxon>
        <taxon>Piptocephalidaceae</taxon>
        <taxon>Piptocephalis</taxon>
    </lineage>
</organism>
<feature type="compositionally biased region" description="Acidic residues" evidence="1">
    <location>
        <begin position="38"/>
        <end position="48"/>
    </location>
</feature>
<dbReference type="Pfam" id="PF11976">
    <property type="entry name" value="Rad60-SLD"/>
    <property type="match status" value="1"/>
</dbReference>
<evidence type="ECO:0000313" key="4">
    <source>
        <dbReference type="Proteomes" id="UP000267251"/>
    </source>
</evidence>
<proteinExistence type="predicted"/>
<dbReference type="InterPro" id="IPR029071">
    <property type="entry name" value="Ubiquitin-like_domsf"/>
</dbReference>
<feature type="non-terminal residue" evidence="3">
    <location>
        <position position="1"/>
    </location>
</feature>
<dbReference type="Gene3D" id="3.10.20.90">
    <property type="entry name" value="Phosphatidylinositol 3-kinase Catalytic Subunit, Chain A, domain 1"/>
    <property type="match status" value="1"/>
</dbReference>
<feature type="region of interest" description="Disordered" evidence="1">
    <location>
        <begin position="28"/>
        <end position="64"/>
    </location>
</feature>
<dbReference type="AlphaFoldDB" id="A0A4P9Y030"/>
<evidence type="ECO:0000259" key="2">
    <source>
        <dbReference type="PROSITE" id="PS50053"/>
    </source>
</evidence>
<protein>
    <recommendedName>
        <fullName evidence="2">Ubiquitin-like domain-containing protein</fullName>
    </recommendedName>
</protein>
<dbReference type="EMBL" id="KZ988537">
    <property type="protein sequence ID" value="RKP11994.1"/>
    <property type="molecule type" value="Genomic_DNA"/>
</dbReference>
<feature type="domain" description="Ubiquitin-like" evidence="2">
    <location>
        <begin position="67"/>
        <end position="143"/>
    </location>
</feature>
<sequence>SPQSLGWKDKVSLDVHFKEMWQTMERDRDEAFRKKLEDEESDDEGDVMEGEKGRGENGLSSPPVVHLKLTLRGRGGEGGVVRVKPTTLITSIAREYRSMENLSDETALRLEFDGEILSQGPGSTVESTELEDGDMISVFLPVP</sequence>